<proteinExistence type="predicted"/>
<feature type="domain" description="MGAT4 conserved region" evidence="4">
    <location>
        <begin position="1885"/>
        <end position="2164"/>
    </location>
</feature>
<dbReference type="GO" id="GO:0006487">
    <property type="term" value="P:protein N-linked glycosylation"/>
    <property type="evidence" value="ECO:0007669"/>
    <property type="project" value="TreeGrafter"/>
</dbReference>
<feature type="domain" description="MGAT4 A/B/C C-terminal" evidence="5">
    <location>
        <begin position="2179"/>
        <end position="2312"/>
    </location>
</feature>
<dbReference type="PANTHER" id="PTHR12062:SF9">
    <property type="entry name" value="ALPHA-1,3-MANNOSYL-GLYCOPROTEIN 4-BETA-N-ACETYLGLUCOSAMINYLTRANSFERASE A, ISOFORM A"/>
    <property type="match status" value="1"/>
</dbReference>
<keyword evidence="3" id="KW-0808">Transferase</keyword>
<dbReference type="GO" id="GO:0005795">
    <property type="term" value="C:Golgi stack"/>
    <property type="evidence" value="ECO:0007669"/>
    <property type="project" value="TreeGrafter"/>
</dbReference>
<name>A0A1J1IJK4_9DIPT</name>
<dbReference type="PANTHER" id="PTHR12062">
    <property type="entry name" value="N-ACETYLGLUCOSAMINYLTRANSFERASE VI"/>
    <property type="match status" value="1"/>
</dbReference>
<evidence type="ECO:0000256" key="2">
    <source>
        <dbReference type="ARBA" id="ARBA00022676"/>
    </source>
</evidence>
<comment type="pathway">
    <text evidence="1">Protein modification; protein glycosylation.</text>
</comment>
<evidence type="ECO:0000313" key="6">
    <source>
        <dbReference type="EMBL" id="CRL00376.1"/>
    </source>
</evidence>
<evidence type="ECO:0000259" key="4">
    <source>
        <dbReference type="Pfam" id="PF04666"/>
    </source>
</evidence>
<dbReference type="InterPro" id="IPR056576">
    <property type="entry name" value="MGAT4_A/B/C_C"/>
</dbReference>
<evidence type="ECO:0000256" key="1">
    <source>
        <dbReference type="ARBA" id="ARBA00004922"/>
    </source>
</evidence>
<dbReference type="OrthoDB" id="2016523at2759"/>
<evidence type="ECO:0000259" key="5">
    <source>
        <dbReference type="Pfam" id="PF23524"/>
    </source>
</evidence>
<dbReference type="EMBL" id="CVRI01000054">
    <property type="protein sequence ID" value="CRL00376.1"/>
    <property type="molecule type" value="Genomic_DNA"/>
</dbReference>
<sequence>MFSIKGKIFAVGLTFGQNITSTLIDDDTPDKRSMMIFIREDGKFRKINEYKSKYLTKIDCATSHDAGYIAVVNSFNKSEVDDDDHLLEISSFVMKISLEESGEPVLEYFQKFAVPDQNSVRLWSYGAKLYLIFTYNTGPSTPLSVCTLYNLDSTGFSPIDDLPCQNAHVVEFFTVNHQLMIFIGNYQDNKGRTNTFSYIMKYDLDKQRFVEHQKISTNAIAVCRYFYLDEDNQRQHFLFIGNSFEVNENGEVNYDVHSMIYKVANGYFIPLQTINTFEIQDMLPIIGDHHVFHFLIASEHQEVQIYSYNGWKFEESHIDFTGYAFGAGVVKLRAFDHIINGTTTIVVANQDSFDETWNLSMGVKHVTSKIQFIKATQQRKKRQTTQMLVRKLIVNGPLNIEMINGRPISNLVYVDNRRNKNLKNIIANRIDVSKELFVNEGIGGIEFKEDNVLLNQPSQILRPFMIQNISVDNIANIEQVNEIPFDDFFKLLRRKLDIKIPNTISELTVDTMTIGRFLNNHNFTAIAINSLKTSGDQMVMGMMKIGELKTRRILFQKLKSEEKISGVPLELLVDINDTRSERSSINQNVRFTEDLNVNRLFVLQRINNINVRNGEFQVMRKRGPEMQIVTGEKFFDNINLKSPILLRGKIESQTLQRMNPISTINKDLVLEGDYTISGPVTIRNVLNVTEDIVTNDPNLTLRRLVESGFNLFTTEETKSKLIFNDVVKVKENLQAKSLNEKPVDSFVKMNVRELQVIRGKKTFKNGLMVHGGTIQADVVNGVDLHELNRTSIKRVSSSTQFIDGNVEMISLETPSLTSPNLGLNGKDFNLVMNANKQQNIKEMNLNVLKVRNVNVENLYQREGGKVFGSDLEFLIDDAVLKGSSFETEVIAPKTFSTLYVEHLMFSETNEWKSIIKNYEQSMAEDVNVSGNLVFDKPLRIKNLLVTGTINNISVDDMANNWLRTDGDQDFTAPQTFRSMEVLKDLKLTSNTLNHVDLQKLVSESIWTDEPFAVESLTIEGTAHVAGRLLTPTINGGTFGDNLILNNTANEQIIKTLVVDDTLITEYLGFNRVNGIDSNKTISAFTTNENPANLQVRGKILFNYQPEILNFNEYNLQELHDNVWMADTDVVLIGEDIQFLGDVKSNGAIYANTLNNYNLDYYNENYFSLTKNQNIGTYLNVNGTAYFNKALSAQKIIVPGLIKSDVNDKGFSIDNFEKNVLRKDVEQTILGEWHVKTLLIEGNYNGRINGFNFKDDMLHLTSWKYGNSAFIGSVNGMKIAPNTILTKSGEGQVINGDLTIQTMTPEGFSTLFIDHLFIHDSINGKNITDIFENTLKSSDSRINSKHVIFEKPLIADDVETNEKLYGVQVSEFLRESNASHQLIKFQDNLRYLTKVGDNLITCVDEVAIELNHFEYHQSIHGVNIQKTVPFSIDYDSTVEYVLAVHERNINASLDVVRFHRWCRENHSFMSDDSLIALSFNIKTHQLTKIDKIIFKSKDHLFVEIFDTQKKEFHQSLMLFDSKSLTFVTFLQTSSNFSSQFFTIDDGASSCYGLIYPSFENINIICEDKIPIVLKTVPIRMVSSQNGVIILLTDDHQLQVWYQHEIRQILKVMKPQSFTSIRFKGKLYLAVTSDKAEHSTHHGSIEIFESVKDVNFIQVQSFDLESPFSVHFSVIPSDDLLLYILTKNPGKSLSVFKYAGASYFDEIIESSTIVDNGSHLSTMIIDVNSKTKKINGSEKSVIKSNHRKNHQNLLSISRMAIKVFPVLCRRRGCLLITAGSIIVPFTIFILIISPDLRIEQNLSQKLAECQMRLQYLESMYRTKQEDVSILSQYLGLTAANSSTSDNNSALNNFNSVLESLSPESKAIIRNLTMSSSHHRFSSSNLRLPSTYHFLPHLLDDPASLRPAYLVSKGRTGVSIVLGIPTVRRDKQSYLLSTLDNLLVNMDDEEQNDTMIVVFIGETDLEYVRDLAKQIQFRFAEHCENGLIEIISPPASYYPNMDKLRITLNDPIERVKWRSKQNLDFAFLMAYSQIKATFYVQLEDDILAKRGYITIMKQFAVAKTAKQEQDPWFILDFCQLGFIGKMFKSAELPWLITFFQMFYNDKPVDWLLEHLIYTKVCNWEKDTKHCKYEKAKLWVHYKPSLFQHIGMTSSLKGKVQKLKDRQFGKIPAFYPHKNNPLAQVRTQIMPYKIHTLNKAYSGDSFFWGLLPQAGDYLEFIFNQPTVIKKYLFRSGNHEHPSDKFYNTTVEVLPDQLSEESIVWQQYNTTTDGYLIVGSFNSFGVAEGTLENRIGKLRELRLHVHSESENWVILSEIFLQDEKNSS</sequence>
<dbReference type="Pfam" id="PF23524">
    <property type="entry name" value="MGAT4A_C"/>
    <property type="match status" value="1"/>
</dbReference>
<reference evidence="6 7" key="1">
    <citation type="submission" date="2015-04" db="EMBL/GenBank/DDBJ databases">
        <authorList>
            <person name="Syromyatnikov M.Y."/>
            <person name="Popov V.N."/>
        </authorList>
    </citation>
    <scope>NUCLEOTIDE SEQUENCE [LARGE SCALE GENOMIC DNA]</scope>
</reference>
<dbReference type="InterPro" id="IPR057279">
    <property type="entry name" value="MGAT4"/>
</dbReference>
<organism evidence="6 7">
    <name type="scientific">Clunio marinus</name>
    <dbReference type="NCBI Taxonomy" id="568069"/>
    <lineage>
        <taxon>Eukaryota</taxon>
        <taxon>Metazoa</taxon>
        <taxon>Ecdysozoa</taxon>
        <taxon>Arthropoda</taxon>
        <taxon>Hexapoda</taxon>
        <taxon>Insecta</taxon>
        <taxon>Pterygota</taxon>
        <taxon>Neoptera</taxon>
        <taxon>Endopterygota</taxon>
        <taxon>Diptera</taxon>
        <taxon>Nematocera</taxon>
        <taxon>Chironomoidea</taxon>
        <taxon>Chironomidae</taxon>
        <taxon>Clunio</taxon>
    </lineage>
</organism>
<protein>
    <submittedName>
        <fullName evidence="6">CLUMA_CG013644, isoform A</fullName>
    </submittedName>
</protein>
<dbReference type="Pfam" id="PF04666">
    <property type="entry name" value="MGAT4_cons"/>
    <property type="match status" value="1"/>
</dbReference>
<dbReference type="GO" id="GO:0005783">
    <property type="term" value="C:endoplasmic reticulum"/>
    <property type="evidence" value="ECO:0007669"/>
    <property type="project" value="TreeGrafter"/>
</dbReference>
<gene>
    <name evidence="6" type="primary">putative Alpha-1</name>
    <name evidence="6" type="ORF">CLUMA_CG013644</name>
</gene>
<keyword evidence="2" id="KW-0328">Glycosyltransferase</keyword>
<dbReference type="GO" id="GO:0008375">
    <property type="term" value="F:acetylglucosaminyltransferase activity"/>
    <property type="evidence" value="ECO:0007669"/>
    <property type="project" value="TreeGrafter"/>
</dbReference>
<evidence type="ECO:0000313" key="7">
    <source>
        <dbReference type="Proteomes" id="UP000183832"/>
    </source>
</evidence>
<keyword evidence="7" id="KW-1185">Reference proteome</keyword>
<dbReference type="InterPro" id="IPR006759">
    <property type="entry name" value="Glyco_transf_54"/>
</dbReference>
<dbReference type="STRING" id="568069.A0A1J1IJK4"/>
<dbReference type="Proteomes" id="UP000183832">
    <property type="component" value="Unassembled WGS sequence"/>
</dbReference>
<accession>A0A1J1IJK4</accession>
<dbReference type="GO" id="GO:0005793">
    <property type="term" value="C:endoplasmic reticulum-Golgi intermediate compartment"/>
    <property type="evidence" value="ECO:0007669"/>
    <property type="project" value="TreeGrafter"/>
</dbReference>
<evidence type="ECO:0000256" key="3">
    <source>
        <dbReference type="ARBA" id="ARBA00022679"/>
    </source>
</evidence>